<dbReference type="GO" id="GO:0046930">
    <property type="term" value="C:pore complex"/>
    <property type="evidence" value="ECO:0007669"/>
    <property type="project" value="UniProtKB-KW"/>
</dbReference>
<dbReference type="Proteomes" id="UP000325273">
    <property type="component" value="Unassembled WGS sequence"/>
</dbReference>
<dbReference type="InterPro" id="IPR023614">
    <property type="entry name" value="Porin_dom_sf"/>
</dbReference>
<name>A0A5B0G2Z7_9BURK</name>
<dbReference type="GO" id="GO:0006811">
    <property type="term" value="P:monoatomic ion transport"/>
    <property type="evidence" value="ECO:0007669"/>
    <property type="project" value="UniProtKB-KW"/>
</dbReference>
<evidence type="ECO:0000256" key="9">
    <source>
        <dbReference type="ARBA" id="ARBA00023136"/>
    </source>
</evidence>
<reference evidence="13 14" key="1">
    <citation type="submission" date="2019-08" db="EMBL/GenBank/DDBJ databases">
        <title>Paraburkholderia sp. DCY113.</title>
        <authorList>
            <person name="Kang J."/>
        </authorList>
    </citation>
    <scope>NUCLEOTIDE SEQUENCE [LARGE SCALE GENOMIC DNA]</scope>
    <source>
        <strain evidence="13 14">DCY113</strain>
    </source>
</reference>
<dbReference type="RefSeq" id="WP_149676371.1">
    <property type="nucleotide sequence ID" value="NZ_VTUZ01000070.1"/>
</dbReference>
<keyword evidence="7" id="KW-0406">Ion transport</keyword>
<dbReference type="PRINTS" id="PR00184">
    <property type="entry name" value="NEISSPPORIN"/>
</dbReference>
<keyword evidence="5" id="KW-0812">Transmembrane</keyword>
<dbReference type="InterPro" id="IPR033900">
    <property type="entry name" value="Gram_neg_porin_domain"/>
</dbReference>
<organism evidence="13 14">
    <name type="scientific">Paraburkholderia panacisoli</name>
    <dbReference type="NCBI Taxonomy" id="2603818"/>
    <lineage>
        <taxon>Bacteria</taxon>
        <taxon>Pseudomonadati</taxon>
        <taxon>Pseudomonadota</taxon>
        <taxon>Betaproteobacteria</taxon>
        <taxon>Burkholderiales</taxon>
        <taxon>Burkholderiaceae</taxon>
        <taxon>Paraburkholderia</taxon>
    </lineage>
</organism>
<protein>
    <submittedName>
        <fullName evidence="13">Porin</fullName>
    </submittedName>
</protein>
<evidence type="ECO:0000256" key="8">
    <source>
        <dbReference type="ARBA" id="ARBA00023114"/>
    </source>
</evidence>
<feature type="signal peptide" evidence="11">
    <location>
        <begin position="1"/>
        <end position="19"/>
    </location>
</feature>
<keyword evidence="4" id="KW-1134">Transmembrane beta strand</keyword>
<dbReference type="PANTHER" id="PTHR34501">
    <property type="entry name" value="PROTEIN YDDL-RELATED"/>
    <property type="match status" value="1"/>
</dbReference>
<evidence type="ECO:0000256" key="5">
    <source>
        <dbReference type="ARBA" id="ARBA00022692"/>
    </source>
</evidence>
<evidence type="ECO:0000256" key="4">
    <source>
        <dbReference type="ARBA" id="ARBA00022452"/>
    </source>
</evidence>
<keyword evidence="9" id="KW-0472">Membrane</keyword>
<keyword evidence="3" id="KW-0813">Transport</keyword>
<evidence type="ECO:0000256" key="6">
    <source>
        <dbReference type="ARBA" id="ARBA00022729"/>
    </source>
</evidence>
<dbReference type="Gene3D" id="2.40.160.10">
    <property type="entry name" value="Porin"/>
    <property type="match status" value="1"/>
</dbReference>
<comment type="caution">
    <text evidence="13">The sequence shown here is derived from an EMBL/GenBank/DDBJ whole genome shotgun (WGS) entry which is preliminary data.</text>
</comment>
<evidence type="ECO:0000256" key="2">
    <source>
        <dbReference type="ARBA" id="ARBA00011233"/>
    </source>
</evidence>
<proteinExistence type="predicted"/>
<sequence>MKRQLALAVSGCICAAAQAQSSVTLYGLIDNGVSYVSNQRTATGAGRSNVFASSGNIVGNRWGLTGNEDLGGGLQAIFKLENGFTGTNGGLQQGGRLFGRQAWVGLSNPYGAVTLGRQYDSVVDYLAPRSLAQSFVGGLEFMHPMDNDNFGDFFRLNNAVKFASADFSGLKFGSLYAFSNKAGDFADNRAFSAGASYNRGPITLSAAYMRIDNPGDGATGALDGSSTSGDATFHAARQQVWGVGGAYVIGAATLGLVWSHSRYNDTTAVYRGSTLFPVPTGSPTDLTFNNYEANIRYLITPAWLVAASYTFTDGTYSNASANARPKWNQFNLMTAYSLSKRTDVYLMAEYQRVTGAAGTIFSGAFIGGSGGPSASGKQFLTSAGLRVRF</sequence>
<keyword evidence="6 11" id="KW-0732">Signal</keyword>
<accession>A0A5B0G2Z7</accession>
<gene>
    <name evidence="13" type="ORF">FVF58_47010</name>
</gene>
<dbReference type="Pfam" id="PF13609">
    <property type="entry name" value="Porin_4"/>
    <property type="match status" value="1"/>
</dbReference>
<dbReference type="GO" id="GO:0015288">
    <property type="term" value="F:porin activity"/>
    <property type="evidence" value="ECO:0007669"/>
    <property type="project" value="UniProtKB-KW"/>
</dbReference>
<keyword evidence="8" id="KW-0626">Porin</keyword>
<dbReference type="AlphaFoldDB" id="A0A5B0G2Z7"/>
<dbReference type="InterPro" id="IPR050298">
    <property type="entry name" value="Gram-neg_bact_OMP"/>
</dbReference>
<evidence type="ECO:0000256" key="10">
    <source>
        <dbReference type="ARBA" id="ARBA00023237"/>
    </source>
</evidence>
<dbReference type="InterPro" id="IPR002299">
    <property type="entry name" value="Porin_Neis"/>
</dbReference>
<dbReference type="SUPFAM" id="SSF56935">
    <property type="entry name" value="Porins"/>
    <property type="match status" value="1"/>
</dbReference>
<evidence type="ECO:0000256" key="11">
    <source>
        <dbReference type="SAM" id="SignalP"/>
    </source>
</evidence>
<evidence type="ECO:0000256" key="3">
    <source>
        <dbReference type="ARBA" id="ARBA00022448"/>
    </source>
</evidence>
<feature type="chain" id="PRO_5022849942" evidence="11">
    <location>
        <begin position="20"/>
        <end position="389"/>
    </location>
</feature>
<evidence type="ECO:0000256" key="7">
    <source>
        <dbReference type="ARBA" id="ARBA00023065"/>
    </source>
</evidence>
<feature type="domain" description="Porin" evidence="12">
    <location>
        <begin position="6"/>
        <end position="354"/>
    </location>
</feature>
<dbReference type="EMBL" id="VTUZ01000070">
    <property type="protein sequence ID" value="KAA0997873.1"/>
    <property type="molecule type" value="Genomic_DNA"/>
</dbReference>
<dbReference type="PANTHER" id="PTHR34501:SF9">
    <property type="entry name" value="MAJOR OUTER MEMBRANE PROTEIN P.IA"/>
    <property type="match status" value="1"/>
</dbReference>
<comment type="subcellular location">
    <subcellularLocation>
        <location evidence="1">Cell outer membrane</location>
        <topology evidence="1">Multi-pass membrane protein</topology>
    </subcellularLocation>
</comment>
<evidence type="ECO:0000256" key="1">
    <source>
        <dbReference type="ARBA" id="ARBA00004571"/>
    </source>
</evidence>
<evidence type="ECO:0000313" key="14">
    <source>
        <dbReference type="Proteomes" id="UP000325273"/>
    </source>
</evidence>
<evidence type="ECO:0000259" key="12">
    <source>
        <dbReference type="Pfam" id="PF13609"/>
    </source>
</evidence>
<keyword evidence="14" id="KW-1185">Reference proteome</keyword>
<comment type="subunit">
    <text evidence="2">Homotrimer.</text>
</comment>
<evidence type="ECO:0000313" key="13">
    <source>
        <dbReference type="EMBL" id="KAA0997873.1"/>
    </source>
</evidence>
<dbReference type="GO" id="GO:0009279">
    <property type="term" value="C:cell outer membrane"/>
    <property type="evidence" value="ECO:0007669"/>
    <property type="project" value="UniProtKB-SubCell"/>
</dbReference>
<keyword evidence="10" id="KW-0998">Cell outer membrane</keyword>
<dbReference type="CDD" id="cd00342">
    <property type="entry name" value="gram_neg_porins"/>
    <property type="match status" value="1"/>
</dbReference>